<dbReference type="EMBL" id="CAJVQB010007921">
    <property type="protein sequence ID" value="CAG8711331.1"/>
    <property type="molecule type" value="Genomic_DNA"/>
</dbReference>
<accession>A0ABN7V024</accession>
<evidence type="ECO:0000313" key="4">
    <source>
        <dbReference type="EMBL" id="CAG8711331.1"/>
    </source>
</evidence>
<organism evidence="4 5">
    <name type="scientific">Gigaspora margarita</name>
    <dbReference type="NCBI Taxonomy" id="4874"/>
    <lineage>
        <taxon>Eukaryota</taxon>
        <taxon>Fungi</taxon>
        <taxon>Fungi incertae sedis</taxon>
        <taxon>Mucoromycota</taxon>
        <taxon>Glomeromycotina</taxon>
        <taxon>Glomeromycetes</taxon>
        <taxon>Diversisporales</taxon>
        <taxon>Gigasporaceae</taxon>
        <taxon>Gigaspora</taxon>
    </lineage>
</organism>
<protein>
    <submittedName>
        <fullName evidence="4">7702_t:CDS:1</fullName>
    </submittedName>
</protein>
<dbReference type="PANTHER" id="PTHR11062:SF281">
    <property type="entry name" value="EXOSTOSIN-LIKE 2"/>
    <property type="match status" value="1"/>
</dbReference>
<dbReference type="Proteomes" id="UP000789901">
    <property type="component" value="Unassembled WGS sequence"/>
</dbReference>
<dbReference type="PANTHER" id="PTHR11062">
    <property type="entry name" value="EXOSTOSIN HEPARAN SULFATE GLYCOSYLTRANSFERASE -RELATED"/>
    <property type="match status" value="1"/>
</dbReference>
<comment type="caution">
    <text evidence="4">The sequence shown here is derived from an EMBL/GenBank/DDBJ whole genome shotgun (WGS) entry which is preliminary data.</text>
</comment>
<evidence type="ECO:0000256" key="2">
    <source>
        <dbReference type="SAM" id="SignalP"/>
    </source>
</evidence>
<reference evidence="4 5" key="1">
    <citation type="submission" date="2021-06" db="EMBL/GenBank/DDBJ databases">
        <authorList>
            <person name="Kallberg Y."/>
            <person name="Tangrot J."/>
            <person name="Rosling A."/>
        </authorList>
    </citation>
    <scope>NUCLEOTIDE SEQUENCE [LARGE SCALE GENOMIC DNA]</scope>
    <source>
        <strain evidence="4 5">120-4 pot B 10/14</strain>
    </source>
</reference>
<dbReference type="InterPro" id="IPR040911">
    <property type="entry name" value="Exostosin_GT47"/>
</dbReference>
<evidence type="ECO:0000256" key="1">
    <source>
        <dbReference type="ARBA" id="ARBA00010271"/>
    </source>
</evidence>
<feature type="chain" id="PRO_5046064130" evidence="2">
    <location>
        <begin position="30"/>
        <end position="471"/>
    </location>
</feature>
<feature type="signal peptide" evidence="2">
    <location>
        <begin position="1"/>
        <end position="29"/>
    </location>
</feature>
<feature type="domain" description="Exostosin GT47" evidence="3">
    <location>
        <begin position="75"/>
        <end position="381"/>
    </location>
</feature>
<keyword evidence="5" id="KW-1185">Reference proteome</keyword>
<keyword evidence="2" id="KW-0732">Signal</keyword>
<gene>
    <name evidence="4" type="ORF">GMARGA_LOCUS12773</name>
</gene>
<feature type="non-terminal residue" evidence="4">
    <location>
        <position position="471"/>
    </location>
</feature>
<dbReference type="InterPro" id="IPR004263">
    <property type="entry name" value="Exostosin"/>
</dbReference>
<evidence type="ECO:0000313" key="5">
    <source>
        <dbReference type="Proteomes" id="UP000789901"/>
    </source>
</evidence>
<proteinExistence type="inferred from homology"/>
<evidence type="ECO:0000259" key="3">
    <source>
        <dbReference type="Pfam" id="PF03016"/>
    </source>
</evidence>
<comment type="similarity">
    <text evidence="1">Belongs to the glycosyltransferase 47 family.</text>
</comment>
<name>A0ABN7V024_GIGMA</name>
<dbReference type="Pfam" id="PF03016">
    <property type="entry name" value="Exostosin_GT47"/>
    <property type="match status" value="1"/>
</dbReference>
<sequence length="471" mass="55080">MDKFKLFTISAFCILGLIILYQQLNQVQQTSINIPNESEELTEHTELTSALSPLPPILDKWRVWPPDIRYAICRPKIYIYEIPSDIQISDYKKQRCTGSNYNTELILFDQLSSPNSSPHKLYVTENPEEADLFYIPFFGSCYLFNCWINNEWNQTKRCQVDSVYLEPLMNYIIQNFDYWNKTNGMDHFMIHPMDSSDNYYEKKEMFQNAIYLTIVGDKRNLEYQTFRRYNNIVIPSATPILNAHNVNPLKYVGENGNPFGRDIKGLFRGCCANVNATDAYSDGIRHVIFNGLKRLPGWDIEENSDIEEYAKLLARSKYGLTPSGWTLDTTRIWEYFAFGVVPIVIADGIIEPFEDDIDWDSMIVRVRRSDVHRINEILDSISEEEYQKKHDSYNGSNIVMLNINSKNLDSLKIPMYTTFSLMSKTVIFKKASVNLNFFNDYNNDKKFGKGNMEFIQEYDNMEVIQEYENVY</sequence>